<keyword evidence="4" id="KW-1185">Reference proteome</keyword>
<comment type="caution">
    <text evidence="3">The sequence shown here is derived from an EMBL/GenBank/DDBJ whole genome shotgun (WGS) entry which is preliminary data.</text>
</comment>
<dbReference type="PANTHER" id="PTHR37841">
    <property type="entry name" value="GLR2918 PROTEIN"/>
    <property type="match status" value="1"/>
</dbReference>
<evidence type="ECO:0000313" key="3">
    <source>
        <dbReference type="EMBL" id="TYP74717.1"/>
    </source>
</evidence>
<dbReference type="EMBL" id="VNHS01000005">
    <property type="protein sequence ID" value="TYP74717.1"/>
    <property type="molecule type" value="Genomic_DNA"/>
</dbReference>
<dbReference type="InterPro" id="IPR058923">
    <property type="entry name" value="RCC1-like_dom"/>
</dbReference>
<dbReference type="Gene3D" id="2.130.10.30">
    <property type="entry name" value="Regulator of chromosome condensation 1/beta-lactamase-inhibitor protein II"/>
    <property type="match status" value="2"/>
</dbReference>
<feature type="domain" description="RCC1-like" evidence="2">
    <location>
        <begin position="15"/>
        <end position="309"/>
    </location>
</feature>
<proteinExistence type="predicted"/>
<dbReference type="InterPro" id="IPR032774">
    <property type="entry name" value="WG_beta_rep"/>
</dbReference>
<evidence type="ECO:0000259" key="2">
    <source>
        <dbReference type="Pfam" id="PF25390"/>
    </source>
</evidence>
<dbReference type="SUPFAM" id="SSF69360">
    <property type="entry name" value="Cell wall binding repeat"/>
    <property type="match status" value="1"/>
</dbReference>
<dbReference type="PROSITE" id="PS50012">
    <property type="entry name" value="RCC1_3"/>
    <property type="match status" value="3"/>
</dbReference>
<evidence type="ECO:0000313" key="4">
    <source>
        <dbReference type="Proteomes" id="UP000323257"/>
    </source>
</evidence>
<sequence>MDYHVAPFRIAGIGHVRLIAAGYAHSTAVTEAGEVWQWGNYRANMPGATAADIQLSHVPKRVEGINNVVGVADSAFYTLVLKKDGTVWGWGRNSKGELGTGHATTFEPNPVQVSQLSNIKALYASFDQSYAVDDKGKLWRWGSVPECNAERGSCVEQVVTVPERFEALDQVSLISEDMAVLQDGTVWKWGLNYQGSLGVGSDVHAYSDKPYKLIDLTDLIEISGTKAVTKEGEVWSWGPNNYGQVGDGTTSSHTKPVLLKGIQDVAAVTSGEEITVALTHDGTLYRWGQNRNGEIANITHNVMPPTRVSTTSPDLHYTLPIPKDGLRWTYLDEHYSPIKDSQIYFKTLPYSEGLAAVQRASDSLWTFIDESGKRPFLKEFQVVREYHEGLAAVKLPTGWTYINKLGKDVGKGGYNAAESFSEGMAAVLQGGKWGYLDQTGKMRIPPAYAEARSFSGGLAAVRINGKWGFIDKSGKVVIPAKYQAAESFSDKAAPVSLNGKWGFISKNGSWFIKPQYEAAKGHGGSGLAPVKTNGKWGYASISGKMVISAQFDDAAMFSEGLAAVRKNGKWAVLGSNGKTVTGYVFTEIKPYSKGAAWVKDGTQQGYLDRNGKWIYKSASQ</sequence>
<dbReference type="InterPro" id="IPR000408">
    <property type="entry name" value="Reg_chr_condens"/>
</dbReference>
<dbReference type="Pfam" id="PF14903">
    <property type="entry name" value="WG_beta_rep"/>
    <property type="match status" value="3"/>
</dbReference>
<dbReference type="PANTHER" id="PTHR37841:SF1">
    <property type="entry name" value="DUF3298 DOMAIN-CONTAINING PROTEIN"/>
    <property type="match status" value="1"/>
</dbReference>
<name>A0A5S5C5X3_9BACL</name>
<evidence type="ECO:0000256" key="1">
    <source>
        <dbReference type="ARBA" id="ARBA00022737"/>
    </source>
</evidence>
<dbReference type="SUPFAM" id="SSF50985">
    <property type="entry name" value="RCC1/BLIP-II"/>
    <property type="match status" value="1"/>
</dbReference>
<dbReference type="AlphaFoldDB" id="A0A5S5C5X3"/>
<dbReference type="Pfam" id="PF25390">
    <property type="entry name" value="WD40_RLD"/>
    <property type="match status" value="1"/>
</dbReference>
<keyword evidence="1" id="KW-0677">Repeat</keyword>
<dbReference type="InterPro" id="IPR009091">
    <property type="entry name" value="RCC1/BLIP-II"/>
</dbReference>
<organism evidence="3 4">
    <name type="scientific">Paenibacillus methanolicus</name>
    <dbReference type="NCBI Taxonomy" id="582686"/>
    <lineage>
        <taxon>Bacteria</taxon>
        <taxon>Bacillati</taxon>
        <taxon>Bacillota</taxon>
        <taxon>Bacilli</taxon>
        <taxon>Bacillales</taxon>
        <taxon>Paenibacillaceae</taxon>
        <taxon>Paenibacillus</taxon>
    </lineage>
</organism>
<accession>A0A5S5C5X3</accession>
<protein>
    <submittedName>
        <fullName evidence="3">Alpha-tubulin suppressor-like RCC1 family protein</fullName>
    </submittedName>
</protein>
<reference evidence="3 4" key="1">
    <citation type="submission" date="2019-07" db="EMBL/GenBank/DDBJ databases">
        <title>Genomic Encyclopedia of Type Strains, Phase III (KMG-III): the genomes of soil and plant-associated and newly described type strains.</title>
        <authorList>
            <person name="Whitman W."/>
        </authorList>
    </citation>
    <scope>NUCLEOTIDE SEQUENCE [LARGE SCALE GENOMIC DNA]</scope>
    <source>
        <strain evidence="3 4">BL24</strain>
    </source>
</reference>
<gene>
    <name evidence="3" type="ORF">BCM02_105261</name>
</gene>
<dbReference type="Proteomes" id="UP000323257">
    <property type="component" value="Unassembled WGS sequence"/>
</dbReference>